<sequence>MKRVLIPIDWSENAERAFDWYIYQLHKKGTQIILMHFIEATKQKEIEQKEVKMLELQEVYETRLLQLKIDHQWVTGVGTNPGEHIVRVSLEHDVDMIVMGARGLGKLKRTILGSVSDHVLSKTKVPVLICKVI</sequence>
<dbReference type="CDD" id="cd23659">
    <property type="entry name" value="USP_At3g01520-like"/>
    <property type="match status" value="1"/>
</dbReference>
<dbReference type="SUPFAM" id="SSF52402">
    <property type="entry name" value="Adenine nucleotide alpha hydrolases-like"/>
    <property type="match status" value="1"/>
</dbReference>
<dbReference type="PANTHER" id="PTHR46989:SF3">
    <property type="entry name" value="USPA DOMAIN-CONTAINING PROTEIN"/>
    <property type="match status" value="1"/>
</dbReference>
<dbReference type="Pfam" id="PF00582">
    <property type="entry name" value="Usp"/>
    <property type="match status" value="1"/>
</dbReference>
<dbReference type="PRINTS" id="PR01438">
    <property type="entry name" value="UNVRSLSTRESS"/>
</dbReference>
<dbReference type="InterPro" id="IPR006016">
    <property type="entry name" value="UspA"/>
</dbReference>
<comment type="caution">
    <text evidence="2">The sequence shown here is derived from an EMBL/GenBank/DDBJ whole genome shotgun (WGS) entry which is preliminary data.</text>
</comment>
<dbReference type="EMBL" id="JAODUP010000395">
    <property type="protein sequence ID" value="KAK2150690.1"/>
    <property type="molecule type" value="Genomic_DNA"/>
</dbReference>
<evidence type="ECO:0000313" key="3">
    <source>
        <dbReference type="Proteomes" id="UP001208570"/>
    </source>
</evidence>
<accession>A0AAD9JE53</accession>
<evidence type="ECO:0000259" key="1">
    <source>
        <dbReference type="Pfam" id="PF00582"/>
    </source>
</evidence>
<dbReference type="AlphaFoldDB" id="A0AAD9JE53"/>
<proteinExistence type="predicted"/>
<protein>
    <recommendedName>
        <fullName evidence="1">UspA domain-containing protein</fullName>
    </recommendedName>
</protein>
<dbReference type="InterPro" id="IPR014729">
    <property type="entry name" value="Rossmann-like_a/b/a_fold"/>
</dbReference>
<dbReference type="Gene3D" id="3.40.50.620">
    <property type="entry name" value="HUPs"/>
    <property type="match status" value="1"/>
</dbReference>
<organism evidence="2 3">
    <name type="scientific">Paralvinella palmiformis</name>
    <dbReference type="NCBI Taxonomy" id="53620"/>
    <lineage>
        <taxon>Eukaryota</taxon>
        <taxon>Metazoa</taxon>
        <taxon>Spiralia</taxon>
        <taxon>Lophotrochozoa</taxon>
        <taxon>Annelida</taxon>
        <taxon>Polychaeta</taxon>
        <taxon>Sedentaria</taxon>
        <taxon>Canalipalpata</taxon>
        <taxon>Terebellida</taxon>
        <taxon>Terebelliformia</taxon>
        <taxon>Alvinellidae</taxon>
        <taxon>Paralvinella</taxon>
    </lineage>
</organism>
<keyword evidence="3" id="KW-1185">Reference proteome</keyword>
<dbReference type="Proteomes" id="UP001208570">
    <property type="component" value="Unassembled WGS sequence"/>
</dbReference>
<gene>
    <name evidence="2" type="ORF">LSH36_395g02051</name>
</gene>
<reference evidence="2" key="1">
    <citation type="journal article" date="2023" name="Mol. Biol. Evol.">
        <title>Third-Generation Sequencing Reveals the Adaptive Role of the Epigenome in Three Deep-Sea Polychaetes.</title>
        <authorList>
            <person name="Perez M."/>
            <person name="Aroh O."/>
            <person name="Sun Y."/>
            <person name="Lan Y."/>
            <person name="Juniper S.K."/>
            <person name="Young C.R."/>
            <person name="Angers B."/>
            <person name="Qian P.Y."/>
        </authorList>
    </citation>
    <scope>NUCLEOTIDE SEQUENCE</scope>
    <source>
        <strain evidence="2">P08H-3</strain>
    </source>
</reference>
<name>A0AAD9JE53_9ANNE</name>
<evidence type="ECO:0000313" key="2">
    <source>
        <dbReference type="EMBL" id="KAK2150690.1"/>
    </source>
</evidence>
<dbReference type="InterPro" id="IPR006015">
    <property type="entry name" value="Universal_stress_UspA"/>
</dbReference>
<dbReference type="PANTHER" id="PTHR46989">
    <property type="entry name" value="USP DOMAIN-CONTAINING PROTEIN"/>
    <property type="match status" value="1"/>
</dbReference>
<feature type="domain" description="UspA" evidence="1">
    <location>
        <begin position="1"/>
        <end position="131"/>
    </location>
</feature>